<proteinExistence type="predicted"/>
<gene>
    <name evidence="1" type="ORF">LNQ49_15010</name>
</gene>
<dbReference type="EMBL" id="JAJJMO010000001">
    <property type="protein sequence ID" value="MCC9072889.1"/>
    <property type="molecule type" value="Genomic_DNA"/>
</dbReference>
<keyword evidence="2" id="KW-1185">Reference proteome</keyword>
<accession>A0ABS8MVU0</accession>
<dbReference type="RefSeq" id="WP_229989839.1">
    <property type="nucleotide sequence ID" value="NZ_JAJJMO010000001.1"/>
</dbReference>
<sequence>MGIPNLEKLNKKLIRKIYSSFGLVSKNDLLEESLKYSIRQEKISDQLLSNVDSKDKKAKKDAYEKAINESYKGIGVMDFMNTLK</sequence>
<protein>
    <submittedName>
        <fullName evidence="1">Uncharacterized protein</fullName>
    </submittedName>
</protein>
<dbReference type="Proteomes" id="UP001430919">
    <property type="component" value="Unassembled WGS sequence"/>
</dbReference>
<evidence type="ECO:0000313" key="2">
    <source>
        <dbReference type="Proteomes" id="UP001430919"/>
    </source>
</evidence>
<reference evidence="1" key="1">
    <citation type="submission" date="2021-11" db="EMBL/GenBank/DDBJ databases">
        <title>Description of novel Flavobacterium species.</title>
        <authorList>
            <person name="Saticioglu I.B."/>
            <person name="Ay H."/>
            <person name="Altun S."/>
            <person name="Duman M."/>
        </authorList>
    </citation>
    <scope>NUCLEOTIDE SEQUENCE</scope>
    <source>
        <strain evidence="1">F-65</strain>
    </source>
</reference>
<organism evidence="1 2">
    <name type="scientific">Flavobacterium pisciphilum</name>
    <dbReference type="NCBI Taxonomy" id="2893755"/>
    <lineage>
        <taxon>Bacteria</taxon>
        <taxon>Pseudomonadati</taxon>
        <taxon>Bacteroidota</taxon>
        <taxon>Flavobacteriia</taxon>
        <taxon>Flavobacteriales</taxon>
        <taxon>Flavobacteriaceae</taxon>
        <taxon>Flavobacterium</taxon>
    </lineage>
</organism>
<comment type="caution">
    <text evidence="1">The sequence shown here is derived from an EMBL/GenBank/DDBJ whole genome shotgun (WGS) entry which is preliminary data.</text>
</comment>
<name>A0ABS8MVU0_9FLAO</name>
<evidence type="ECO:0000313" key="1">
    <source>
        <dbReference type="EMBL" id="MCC9072889.1"/>
    </source>
</evidence>